<evidence type="ECO:0000256" key="10">
    <source>
        <dbReference type="SAM" id="Coils"/>
    </source>
</evidence>
<keyword evidence="7 9" id="KW-0413">Isomerase</keyword>
<dbReference type="InterPro" id="IPR013030">
    <property type="entry name" value="DNA_topo_DNA_db_N_dom2"/>
</dbReference>
<dbReference type="PANTHER" id="PTHR10290">
    <property type="entry name" value="DNA TOPOISOMERASE I"/>
    <property type="match status" value="1"/>
</dbReference>
<feature type="compositionally biased region" description="Basic and acidic residues" evidence="11">
    <location>
        <begin position="125"/>
        <end position="145"/>
    </location>
</feature>
<keyword evidence="5 9" id="KW-0799">Topoisomerase</keyword>
<evidence type="ECO:0000256" key="1">
    <source>
        <dbReference type="ARBA" id="ARBA00000213"/>
    </source>
</evidence>
<dbReference type="PROSITE" id="PS00176">
    <property type="entry name" value="TOPO_IB_1"/>
    <property type="match status" value="1"/>
</dbReference>
<dbReference type="AlphaFoldDB" id="A0ABD3SBQ7"/>
<dbReference type="InterPro" id="IPR018521">
    <property type="entry name" value="TopoIB_AS"/>
</dbReference>
<evidence type="ECO:0000259" key="12">
    <source>
        <dbReference type="SMART" id="SM00435"/>
    </source>
</evidence>
<dbReference type="Gene3D" id="1.10.132.10">
    <property type="match status" value="1"/>
</dbReference>
<protein>
    <recommendedName>
        <fullName evidence="4">DNA topoisomerase 1</fullName>
        <ecNumber evidence="3">5.6.2.1</ecNumber>
    </recommendedName>
    <alternativeName>
        <fullName evidence="8">DNA topoisomerase I</fullName>
    </alternativeName>
</protein>
<evidence type="ECO:0000256" key="2">
    <source>
        <dbReference type="ARBA" id="ARBA00006645"/>
    </source>
</evidence>
<dbReference type="SMART" id="SM00435">
    <property type="entry name" value="TOPEUc"/>
    <property type="match status" value="1"/>
</dbReference>
<gene>
    <name evidence="13" type="ORF">ACHAXA_008415</name>
</gene>
<dbReference type="InterPro" id="IPR051062">
    <property type="entry name" value="Topoisomerase_IB"/>
</dbReference>
<feature type="coiled-coil region" evidence="10">
    <location>
        <begin position="648"/>
        <end position="727"/>
    </location>
</feature>
<dbReference type="PANTHER" id="PTHR10290:SF3">
    <property type="entry name" value="DNA TOPOISOMERASE 1"/>
    <property type="match status" value="1"/>
</dbReference>
<dbReference type="PROSITE" id="PS52038">
    <property type="entry name" value="TOPO_IB_2"/>
    <property type="match status" value="1"/>
</dbReference>
<organism evidence="13 14">
    <name type="scientific">Cyclostephanos tholiformis</name>
    <dbReference type="NCBI Taxonomy" id="382380"/>
    <lineage>
        <taxon>Eukaryota</taxon>
        <taxon>Sar</taxon>
        <taxon>Stramenopiles</taxon>
        <taxon>Ochrophyta</taxon>
        <taxon>Bacillariophyta</taxon>
        <taxon>Coscinodiscophyceae</taxon>
        <taxon>Thalassiosirophycidae</taxon>
        <taxon>Stephanodiscales</taxon>
        <taxon>Stephanodiscaceae</taxon>
        <taxon>Cyclostephanos</taxon>
    </lineage>
</organism>
<dbReference type="GO" id="GO:0006265">
    <property type="term" value="P:DNA topological change"/>
    <property type="evidence" value="ECO:0007669"/>
    <property type="project" value="UniProtKB-UniRule"/>
</dbReference>
<dbReference type="InterPro" id="IPR025834">
    <property type="entry name" value="TopoI_C_dom"/>
</dbReference>
<feature type="active site" description="O-(3'-phospho-DNA)-tyrosine intermediate" evidence="9">
    <location>
        <position position="793"/>
    </location>
</feature>
<reference evidence="13 14" key="1">
    <citation type="submission" date="2024-10" db="EMBL/GenBank/DDBJ databases">
        <title>Updated reference genomes for cyclostephanoid diatoms.</title>
        <authorList>
            <person name="Roberts W.R."/>
            <person name="Alverson A.J."/>
        </authorList>
    </citation>
    <scope>NUCLEOTIDE SEQUENCE [LARGE SCALE GENOMIC DNA]</scope>
    <source>
        <strain evidence="13 14">AJA228-03</strain>
    </source>
</reference>
<dbReference type="FunFam" id="3.90.15.10:FF:000010">
    <property type="entry name" value="DNA topoisomerase I"/>
    <property type="match status" value="1"/>
</dbReference>
<sequence>MASYSSSSDDDEYDVPLGQLQKKIKVENIDKEDERQRKPLRAVSSSSPSSGDCGVGGRKRPNYREDSDDDGDGDDDDFVPPSPKKKEKKEKKEKRGGEKTVAPRIKMEDKDDKVDRTPKKSKIVVNREEKSVEKKKSPSKKDGSGKKKKNGKNISSSYSSQKSPSMPSSSTSSKKAGGTLKAMEKSERIAHGMQAHLWWDAPDPPEGCQWSKMEHAGVSFPESYVPHGVKMKYDGEEIELNPAEEEAATFFASMDPDGMHLGNPKTAPIFIKNFMNDFRAILGKNHIIQKFDKCDFGPIRRHLEEQKLVKKAITDIERKTNKGAKDAAMFKFGYALVDGHLEKVGNYNMEPPGAFRGRGEHPKMGKLKQRVSPEQVMINVSECAPAPRCTVPGRAWGEIRHDPTVQWLCQWTENINGQNKYMQLAAMSSFKGKSDRSKYNKAAKLCGNIDKIRADYKKNLTSKSHETRQLATAMWVIDRLALRVGGEKDTDEEADTVGCCSLRVEHLKFDPNGEGGDNREIELEFLGKDSMLFKQTIDFGSALYTEKNGMGEQVYENFKSFCKKKKPTDDVFSDLTPTILNAHLKGIMEGLTAKVFRTYNASKTLQDELTKTEQSASWGRMTASEKVVEYNNANREVAILCNHQRSVSKAQEANLEGLGAKLEKLKDQKKVLKKILKKVSSGENSGIPTRKDPAKMAAKAAAALEKAKSMKEKAKTKEEKIAATEADEKAKVLRRELADSKFNDAHLWDGVPRQDQVIKRIQTWTDKIKKMEMNIKHKDDNKEVSLGTSKLNYMDPRISVAFCKRNEVPIEKIFSKTLRDKFNWAMAVPPDWLFNEEIGKQG</sequence>
<dbReference type="Gene3D" id="1.10.10.41">
    <property type="entry name" value="Yeast DNA topoisomerase - domain 1"/>
    <property type="match status" value="1"/>
</dbReference>
<feature type="region of interest" description="Disordered" evidence="11">
    <location>
        <begin position="1"/>
        <end position="184"/>
    </location>
</feature>
<dbReference type="InterPro" id="IPR014727">
    <property type="entry name" value="TopoI_cat_a/b-sub_euk"/>
</dbReference>
<comment type="caution">
    <text evidence="13">The sequence shown here is derived from an EMBL/GenBank/DDBJ whole genome shotgun (WGS) entry which is preliminary data.</text>
</comment>
<evidence type="ECO:0000256" key="5">
    <source>
        <dbReference type="ARBA" id="ARBA00023029"/>
    </source>
</evidence>
<evidence type="ECO:0000256" key="8">
    <source>
        <dbReference type="ARBA" id="ARBA00033297"/>
    </source>
</evidence>
<name>A0ABD3SBQ7_9STRA</name>
<evidence type="ECO:0000256" key="6">
    <source>
        <dbReference type="ARBA" id="ARBA00023125"/>
    </source>
</evidence>
<evidence type="ECO:0000256" key="3">
    <source>
        <dbReference type="ARBA" id="ARBA00012891"/>
    </source>
</evidence>
<dbReference type="InterPro" id="IPR008336">
    <property type="entry name" value="TopoI_DNA-bd_euk"/>
</dbReference>
<comment type="similarity">
    <text evidence="2 9">Belongs to the type IB topoisomerase family.</text>
</comment>
<dbReference type="InterPro" id="IPR036202">
    <property type="entry name" value="TopoI_DNA-bd_euk_N_sf"/>
</dbReference>
<dbReference type="Gene3D" id="2.170.11.10">
    <property type="entry name" value="DNA Topoisomerase I, domain 2"/>
    <property type="match status" value="1"/>
</dbReference>
<evidence type="ECO:0000256" key="9">
    <source>
        <dbReference type="PROSITE-ProRule" id="PRU01382"/>
    </source>
</evidence>
<dbReference type="SUPFAM" id="SSF56349">
    <property type="entry name" value="DNA breaking-rejoining enzymes"/>
    <property type="match status" value="1"/>
</dbReference>
<proteinExistence type="inferred from homology"/>
<evidence type="ECO:0000313" key="13">
    <source>
        <dbReference type="EMBL" id="KAL3821881.1"/>
    </source>
</evidence>
<comment type="catalytic activity">
    <reaction evidence="1 9">
        <text>ATP-independent breakage of single-stranded DNA, followed by passage and rejoining.</text>
        <dbReference type="EC" id="5.6.2.1"/>
    </reaction>
</comment>
<dbReference type="InterPro" id="IPR013034">
    <property type="entry name" value="DNA_topo_DNA_db_N_dom1"/>
</dbReference>
<dbReference type="PRINTS" id="PR00416">
    <property type="entry name" value="EUTPISMRASEI"/>
</dbReference>
<feature type="compositionally biased region" description="Low complexity" evidence="11">
    <location>
        <begin position="152"/>
        <end position="175"/>
    </location>
</feature>
<evidence type="ECO:0000256" key="4">
    <source>
        <dbReference type="ARBA" id="ARBA00019632"/>
    </source>
</evidence>
<keyword evidence="14" id="KW-1185">Reference proteome</keyword>
<dbReference type="Proteomes" id="UP001530377">
    <property type="component" value="Unassembled WGS sequence"/>
</dbReference>
<dbReference type="GO" id="GO:0003917">
    <property type="term" value="F:DNA topoisomerase type I (single strand cut, ATP-independent) activity"/>
    <property type="evidence" value="ECO:0007669"/>
    <property type="project" value="UniProtKB-UniRule"/>
</dbReference>
<evidence type="ECO:0000256" key="11">
    <source>
        <dbReference type="SAM" id="MobiDB-lite"/>
    </source>
</evidence>
<keyword evidence="10" id="KW-0175">Coiled coil</keyword>
<feature type="compositionally biased region" description="Basic and acidic residues" evidence="11">
    <location>
        <begin position="24"/>
        <end position="37"/>
    </location>
</feature>
<dbReference type="InterPro" id="IPR001631">
    <property type="entry name" value="TopoI"/>
</dbReference>
<dbReference type="EC" id="5.6.2.1" evidence="3"/>
<dbReference type="GO" id="GO:0003677">
    <property type="term" value="F:DNA binding"/>
    <property type="evidence" value="ECO:0007669"/>
    <property type="project" value="UniProtKB-UniRule"/>
</dbReference>
<feature type="compositionally biased region" description="Basic and acidic residues" evidence="11">
    <location>
        <begin position="105"/>
        <end position="118"/>
    </location>
</feature>
<dbReference type="Pfam" id="PF14370">
    <property type="entry name" value="Topo_C_assoc"/>
    <property type="match status" value="1"/>
</dbReference>
<feature type="compositionally biased region" description="Basic residues" evidence="11">
    <location>
        <begin position="83"/>
        <end position="92"/>
    </location>
</feature>
<dbReference type="InterPro" id="IPR011010">
    <property type="entry name" value="DNA_brk_join_enz"/>
</dbReference>
<accession>A0ABD3SBQ7</accession>
<dbReference type="EMBL" id="JALLPB020000080">
    <property type="protein sequence ID" value="KAL3821881.1"/>
    <property type="molecule type" value="Genomic_DNA"/>
</dbReference>
<evidence type="ECO:0000256" key="7">
    <source>
        <dbReference type="ARBA" id="ARBA00023235"/>
    </source>
</evidence>
<dbReference type="Pfam" id="PF02919">
    <property type="entry name" value="Topoisom_I_N"/>
    <property type="match status" value="1"/>
</dbReference>
<dbReference type="Pfam" id="PF01028">
    <property type="entry name" value="Topoisom_I"/>
    <property type="match status" value="1"/>
</dbReference>
<feature type="compositionally biased region" description="Acidic residues" evidence="11">
    <location>
        <begin position="66"/>
        <end position="78"/>
    </location>
</feature>
<evidence type="ECO:0000313" key="14">
    <source>
        <dbReference type="Proteomes" id="UP001530377"/>
    </source>
</evidence>
<dbReference type="InterPro" id="IPR014711">
    <property type="entry name" value="TopoI_cat_a-hlx-sub_euk"/>
</dbReference>
<keyword evidence="6 9" id="KW-0238">DNA-binding</keyword>
<dbReference type="InterPro" id="IPR013500">
    <property type="entry name" value="TopoI_cat_euk"/>
</dbReference>
<dbReference type="Gene3D" id="3.90.15.10">
    <property type="entry name" value="Topoisomerase I, Chain A, domain 3"/>
    <property type="match status" value="1"/>
</dbReference>
<dbReference type="SUPFAM" id="SSF56741">
    <property type="entry name" value="Eukaryotic DNA topoisomerase I, N-terminal DNA-binding fragment"/>
    <property type="match status" value="1"/>
</dbReference>
<feature type="domain" description="DNA topoisomerase I eukaryotic-type" evidence="12">
    <location>
        <begin position="354"/>
        <end position="807"/>
    </location>
</feature>
<dbReference type="InterPro" id="IPR013499">
    <property type="entry name" value="TopoI_euk"/>
</dbReference>